<dbReference type="SUPFAM" id="SSF52540">
    <property type="entry name" value="P-loop containing nucleoside triphosphate hydrolases"/>
    <property type="match status" value="1"/>
</dbReference>
<gene>
    <name evidence="3" type="ORF">Thiowin_04714</name>
</gene>
<dbReference type="InterPro" id="IPR027417">
    <property type="entry name" value="P-loop_NTPase"/>
</dbReference>
<evidence type="ECO:0008006" key="5">
    <source>
        <dbReference type="Google" id="ProtNLM"/>
    </source>
</evidence>
<name>A0ABZ0SFE2_9GAMM</name>
<dbReference type="EMBL" id="CP121472">
    <property type="protein sequence ID" value="WPL19577.1"/>
    <property type="molecule type" value="Genomic_DNA"/>
</dbReference>
<dbReference type="PANTHER" id="PTHR43566">
    <property type="entry name" value="CONSERVED PROTEIN"/>
    <property type="match status" value="1"/>
</dbReference>
<evidence type="ECO:0000313" key="4">
    <source>
        <dbReference type="Proteomes" id="UP001432180"/>
    </source>
</evidence>
<sequence length="403" mass="45053">MQIGLDSGAMIPRLLESRLRELAGYYPVVAVIGPRQSGKTTLCRMVFPDRPYVSFEALDTRAFAAEDPRAFLRAHQYGAVFDEVQRVPELLSYLQTEVDEDPEPGRFVLTGSQHLGLAAAISQSLAGRCGLLTLLPPSLDELRRFPNAPDDLYSLLFQGAYPRIYDRDIPASRWLADYVATYIQRDVRQMLNVGDLNSFTGFPRLCAGRSAREINLSALGADAGITHNTARAWLSVLETSFILLRLPAWHLNLRKQLIKAPKLHLFDTGLLCHLLGIQDQEQLHLHPLRGAIFETWVVSEVYKAFTHRGTTPALFHYRESRGLEVDLLLEQGLRLNALEMKSAATLAPDFFRNLQGFRQRLAGSQPERGIGAWLVYGGDESQSRSQAKVLSWRDIGQIGASLA</sequence>
<feature type="domain" description="DUF4143" evidence="2">
    <location>
        <begin position="184"/>
        <end position="342"/>
    </location>
</feature>
<dbReference type="InterPro" id="IPR041682">
    <property type="entry name" value="AAA_14"/>
</dbReference>
<dbReference type="Pfam" id="PF13173">
    <property type="entry name" value="AAA_14"/>
    <property type="match status" value="1"/>
</dbReference>
<organism evidence="3 4">
    <name type="scientific">Thiorhodovibrio winogradskyi</name>
    <dbReference type="NCBI Taxonomy" id="77007"/>
    <lineage>
        <taxon>Bacteria</taxon>
        <taxon>Pseudomonadati</taxon>
        <taxon>Pseudomonadota</taxon>
        <taxon>Gammaproteobacteria</taxon>
        <taxon>Chromatiales</taxon>
        <taxon>Chromatiaceae</taxon>
        <taxon>Thiorhodovibrio</taxon>
    </lineage>
</organism>
<dbReference type="Pfam" id="PF13635">
    <property type="entry name" value="DUF4143"/>
    <property type="match status" value="1"/>
</dbReference>
<keyword evidence="4" id="KW-1185">Reference proteome</keyword>
<dbReference type="Proteomes" id="UP001432180">
    <property type="component" value="Chromosome"/>
</dbReference>
<accession>A0ABZ0SFE2</accession>
<feature type="domain" description="AAA" evidence="1">
    <location>
        <begin position="27"/>
        <end position="142"/>
    </location>
</feature>
<protein>
    <recommendedName>
        <fullName evidence="5">ATP-binding protein</fullName>
    </recommendedName>
</protein>
<evidence type="ECO:0000313" key="3">
    <source>
        <dbReference type="EMBL" id="WPL19577.1"/>
    </source>
</evidence>
<evidence type="ECO:0000259" key="1">
    <source>
        <dbReference type="Pfam" id="PF13173"/>
    </source>
</evidence>
<dbReference type="PANTHER" id="PTHR43566:SF2">
    <property type="entry name" value="DUF4143 DOMAIN-CONTAINING PROTEIN"/>
    <property type="match status" value="1"/>
</dbReference>
<dbReference type="InterPro" id="IPR025420">
    <property type="entry name" value="DUF4143"/>
</dbReference>
<evidence type="ECO:0000259" key="2">
    <source>
        <dbReference type="Pfam" id="PF13635"/>
    </source>
</evidence>
<reference evidence="3 4" key="1">
    <citation type="journal article" date="2023" name="Microorganisms">
        <title>Thiorhodovibrio frisius and Trv. litoralis spp. nov., Two Novel Members from a Clade of Fastidious Purple Sulfur Bacteria That Exhibit Unique Red-Shifted Light-Harvesting Capabilities.</title>
        <authorList>
            <person name="Methner A."/>
            <person name="Kuzyk S.B."/>
            <person name="Petersen J."/>
            <person name="Bauer S."/>
            <person name="Brinkmann H."/>
            <person name="Sichau K."/>
            <person name="Wanner G."/>
            <person name="Wolf J."/>
            <person name="Neumann-Schaal M."/>
            <person name="Henke P."/>
            <person name="Tank M."/>
            <person name="Sproer C."/>
            <person name="Bunk B."/>
            <person name="Overmann J."/>
        </authorList>
    </citation>
    <scope>NUCLEOTIDE SEQUENCE [LARGE SCALE GENOMIC DNA]</scope>
    <source>
        <strain evidence="3 4">DSM 6702</strain>
    </source>
</reference>
<proteinExistence type="predicted"/>